<keyword evidence="2" id="KW-0812">Transmembrane</keyword>
<name>A0A7R7HXM3_9ACTN</name>
<keyword evidence="2" id="KW-1133">Transmembrane helix</keyword>
<evidence type="ECO:0000313" key="4">
    <source>
        <dbReference type="Proteomes" id="UP000611640"/>
    </source>
</evidence>
<gene>
    <name evidence="3" type="ORF">Athai_35960</name>
</gene>
<feature type="region of interest" description="Disordered" evidence="1">
    <location>
        <begin position="148"/>
        <end position="179"/>
    </location>
</feature>
<dbReference type="AlphaFoldDB" id="A0A7R7HXM3"/>
<keyword evidence="2" id="KW-0472">Membrane</keyword>
<dbReference type="EMBL" id="AP023355">
    <property type="protein sequence ID" value="BCJ36093.1"/>
    <property type="molecule type" value="Genomic_DNA"/>
</dbReference>
<protein>
    <submittedName>
        <fullName evidence="3">Uncharacterized protein</fullName>
    </submittedName>
</protein>
<evidence type="ECO:0000256" key="2">
    <source>
        <dbReference type="SAM" id="Phobius"/>
    </source>
</evidence>
<keyword evidence="4" id="KW-1185">Reference proteome</keyword>
<feature type="compositionally biased region" description="Low complexity" evidence="1">
    <location>
        <begin position="37"/>
        <end position="46"/>
    </location>
</feature>
<evidence type="ECO:0000256" key="1">
    <source>
        <dbReference type="SAM" id="MobiDB-lite"/>
    </source>
</evidence>
<evidence type="ECO:0000313" key="3">
    <source>
        <dbReference type="EMBL" id="BCJ36093.1"/>
    </source>
</evidence>
<feature type="region of interest" description="Disordered" evidence="1">
    <location>
        <begin position="1"/>
        <end position="98"/>
    </location>
</feature>
<reference evidence="3 4" key="1">
    <citation type="submission" date="2020-08" db="EMBL/GenBank/DDBJ databases">
        <title>Whole genome shotgun sequence of Actinocatenispora thailandica NBRC 105041.</title>
        <authorList>
            <person name="Komaki H."/>
            <person name="Tamura T."/>
        </authorList>
    </citation>
    <scope>NUCLEOTIDE SEQUENCE [LARGE SCALE GENOMIC DNA]</scope>
    <source>
        <strain evidence="3 4">NBRC 105041</strain>
    </source>
</reference>
<proteinExistence type="predicted"/>
<dbReference type="Proteomes" id="UP000611640">
    <property type="component" value="Chromosome"/>
</dbReference>
<accession>A0A7R7HXM3</accession>
<feature type="compositionally biased region" description="Basic and acidic residues" evidence="1">
    <location>
        <begin position="148"/>
        <end position="162"/>
    </location>
</feature>
<dbReference type="KEGG" id="atl:Athai_35960"/>
<feature type="transmembrane region" description="Helical" evidence="2">
    <location>
        <begin position="102"/>
        <end position="127"/>
    </location>
</feature>
<feature type="compositionally biased region" description="Pro residues" evidence="1">
    <location>
        <begin position="19"/>
        <end position="36"/>
    </location>
</feature>
<organism evidence="3 4">
    <name type="scientific">Actinocatenispora thailandica</name>
    <dbReference type="NCBI Taxonomy" id="227318"/>
    <lineage>
        <taxon>Bacteria</taxon>
        <taxon>Bacillati</taxon>
        <taxon>Actinomycetota</taxon>
        <taxon>Actinomycetes</taxon>
        <taxon>Micromonosporales</taxon>
        <taxon>Micromonosporaceae</taxon>
        <taxon>Actinocatenispora</taxon>
    </lineage>
</organism>
<sequence length="236" mass="24078">MAMNGPGAPPPDGRNGPPYGQPGPPYGRPGPPPYGQPAPGHGAAPDGPGPGFGGPPGPIGPNVPLIADQPGADYPPVAGGPGGAAGWPAPARPRGPRKSHKGLIIGLVGGFCVLVLIGCGIAGFNVWQHHRQEQATLAIYHRIGRPDGFEEQGEPRAPHHTELSATWTGGTGQGADPVGATAGWLAEHSKNPPGQQDVRDAFRNGRTFYLDDQAPANVELKLSGGAGYRIDVSIIS</sequence>